<evidence type="ECO:0000313" key="2">
    <source>
        <dbReference type="EMBL" id="CAK7933053.1"/>
    </source>
</evidence>
<feature type="compositionally biased region" description="Polar residues" evidence="1">
    <location>
        <begin position="26"/>
        <end position="37"/>
    </location>
</feature>
<comment type="caution">
    <text evidence="2">The sequence shown here is derived from an EMBL/GenBank/DDBJ whole genome shotgun (WGS) entry which is preliminary data.</text>
</comment>
<dbReference type="EMBL" id="CAKLBY020000193">
    <property type="protein sequence ID" value="CAK7933053.1"/>
    <property type="molecule type" value="Genomic_DNA"/>
</dbReference>
<accession>A0AAV1UH94</accession>
<dbReference type="AlphaFoldDB" id="A0AAV1UH94"/>
<gene>
    <name evidence="2" type="ORF">PM001_LOCUS18203</name>
</gene>
<name>A0AAV1UH94_9STRA</name>
<protein>
    <submittedName>
        <fullName evidence="2">Uncharacterized protein</fullName>
    </submittedName>
</protein>
<reference evidence="2" key="1">
    <citation type="submission" date="2024-01" db="EMBL/GenBank/DDBJ databases">
        <authorList>
            <person name="Webb A."/>
        </authorList>
    </citation>
    <scope>NUCLEOTIDE SEQUENCE</scope>
    <source>
        <strain evidence="2">Pm1</strain>
    </source>
</reference>
<feature type="region of interest" description="Disordered" evidence="1">
    <location>
        <begin position="1"/>
        <end position="47"/>
    </location>
</feature>
<feature type="region of interest" description="Disordered" evidence="1">
    <location>
        <begin position="330"/>
        <end position="398"/>
    </location>
</feature>
<organism evidence="2 3">
    <name type="scientific">Peronospora matthiolae</name>
    <dbReference type="NCBI Taxonomy" id="2874970"/>
    <lineage>
        <taxon>Eukaryota</taxon>
        <taxon>Sar</taxon>
        <taxon>Stramenopiles</taxon>
        <taxon>Oomycota</taxon>
        <taxon>Peronosporomycetes</taxon>
        <taxon>Peronosporales</taxon>
        <taxon>Peronosporaceae</taxon>
        <taxon>Peronospora</taxon>
    </lineage>
</organism>
<proteinExistence type="predicted"/>
<sequence length="571" mass="64048">MRCASKAAESTSARRRADAETTATDVSSVAEATQSVSPGDAGARHEDTRVFTEYELGVSYSPDTDDGSVSTAIESKPPAKRGMDDALRRSIFLHLMNQMNHRRSEGARGRETRALIVVSVLLWTPLRSEMPVLLSARRRKSGTAMSCVSLLRRRHGRLLNLSWITCRRRRVIDIEHDCSIRQGSITLTPAQKTIALNMNSSSMLSSNIDGNSGNHKRDGPSLLQAWNAYIYNLEDVGRDAWNDKLIKARDKFEKRTPTGARYKLHRLSREKGLPCLSWGDSCPCCVNNSARVPTETCLLTSPWWRVRISTEMYEGIDNLKSLYDRAGKTFSGGPSAAQDVPRRTAQPDQVRRSSVGSGAPKNPRTGDSRATGRLNSSDVHSRRGDSTAAQLDSAGRRESLLMEVEEEERRSSHDHVDPCVPESFFDRVTQGLRNDLEHERDRRLQMADTVLKHRAEFAFAHLENERALTSLRDELRVARGIVDRSRGEITALQTLVDAHHREHKALCEMLERKGVLHRKKQRTDGTALAEQRKTWDAFASYVATRSCMHCLDGAIHEMGQCTWVVVKCYPS</sequence>
<feature type="region of interest" description="Disordered" evidence="1">
    <location>
        <begin position="62"/>
        <end position="81"/>
    </location>
</feature>
<evidence type="ECO:0000256" key="1">
    <source>
        <dbReference type="SAM" id="MobiDB-lite"/>
    </source>
</evidence>
<dbReference type="Proteomes" id="UP001162060">
    <property type="component" value="Unassembled WGS sequence"/>
</dbReference>
<evidence type="ECO:0000313" key="3">
    <source>
        <dbReference type="Proteomes" id="UP001162060"/>
    </source>
</evidence>